<feature type="domain" description="SURP motif" evidence="3">
    <location>
        <begin position="209"/>
        <end position="254"/>
    </location>
</feature>
<organism evidence="4 5">
    <name type="scientific">Arabidopsis thaliana x Arabidopsis arenosa</name>
    <dbReference type="NCBI Taxonomy" id="1240361"/>
    <lineage>
        <taxon>Eukaryota</taxon>
        <taxon>Viridiplantae</taxon>
        <taxon>Streptophyta</taxon>
        <taxon>Embryophyta</taxon>
        <taxon>Tracheophyta</taxon>
        <taxon>Spermatophyta</taxon>
        <taxon>Magnoliopsida</taxon>
        <taxon>eudicotyledons</taxon>
        <taxon>Gunneridae</taxon>
        <taxon>Pentapetalae</taxon>
        <taxon>rosids</taxon>
        <taxon>malvids</taxon>
        <taxon>Brassicales</taxon>
        <taxon>Brassicaceae</taxon>
        <taxon>Camelineae</taxon>
        <taxon>Arabidopsis</taxon>
    </lineage>
</organism>
<evidence type="ECO:0000313" key="5">
    <source>
        <dbReference type="Proteomes" id="UP000694240"/>
    </source>
</evidence>
<accession>A0A8T1Y703</accession>
<dbReference type="PANTHER" id="PTHR15316:SF1">
    <property type="entry name" value="SPLICING FACTOR 3A SUBUNIT 1"/>
    <property type="match status" value="1"/>
</dbReference>
<name>A0A8T1Y703_9BRAS</name>
<dbReference type="PANTHER" id="PTHR15316">
    <property type="entry name" value="SPLICEOSOME ASSOCIATED PROTEIN 114/SWAP SPLICING FACTOR-RELATED"/>
    <property type="match status" value="1"/>
</dbReference>
<dbReference type="Pfam" id="PF01805">
    <property type="entry name" value="Surp"/>
    <property type="match status" value="4"/>
</dbReference>
<dbReference type="GO" id="GO:0003723">
    <property type="term" value="F:RNA binding"/>
    <property type="evidence" value="ECO:0007669"/>
    <property type="project" value="InterPro"/>
</dbReference>
<dbReference type="Pfam" id="PF11543">
    <property type="entry name" value="UN_NPL4"/>
    <property type="match status" value="1"/>
</dbReference>
<dbReference type="InterPro" id="IPR024682">
    <property type="entry name" value="Npl4_Ub-like_dom"/>
</dbReference>
<protein>
    <submittedName>
        <fullName evidence="4">Ubiquitin domain</fullName>
    </submittedName>
</protein>
<evidence type="ECO:0000256" key="1">
    <source>
        <dbReference type="SAM" id="MobiDB-lite"/>
    </source>
</evidence>
<dbReference type="GO" id="GO:0000381">
    <property type="term" value="P:regulation of alternative mRNA splicing, via spliceosome"/>
    <property type="evidence" value="ECO:0007669"/>
    <property type="project" value="TreeGrafter"/>
</dbReference>
<dbReference type="FunFam" id="1.10.10.790:FF:000002">
    <property type="entry name" value="Splicing factor 3A subunit 1"/>
    <property type="match status" value="1"/>
</dbReference>
<dbReference type="InterPro" id="IPR045146">
    <property type="entry name" value="SF3A1"/>
</dbReference>
<dbReference type="GO" id="GO:0071004">
    <property type="term" value="C:U2-type prespliceosome"/>
    <property type="evidence" value="ECO:0007669"/>
    <property type="project" value="TreeGrafter"/>
</dbReference>
<dbReference type="InterPro" id="IPR000626">
    <property type="entry name" value="Ubiquitin-like_dom"/>
</dbReference>
<dbReference type="SMART" id="SM00648">
    <property type="entry name" value="SWAP"/>
    <property type="match status" value="4"/>
</dbReference>
<gene>
    <name evidence="4" type="ORF">ISN45_Aa07g027260</name>
</gene>
<dbReference type="GO" id="GO:0045292">
    <property type="term" value="P:mRNA cis splicing, via spliceosome"/>
    <property type="evidence" value="ECO:0007669"/>
    <property type="project" value="InterPro"/>
</dbReference>
<dbReference type="Proteomes" id="UP000694240">
    <property type="component" value="Chromosome 12"/>
</dbReference>
<feature type="compositionally biased region" description="Polar residues" evidence="1">
    <location>
        <begin position="1"/>
        <end position="22"/>
    </location>
</feature>
<evidence type="ECO:0000259" key="2">
    <source>
        <dbReference type="PROSITE" id="PS50053"/>
    </source>
</evidence>
<proteinExistence type="predicted"/>
<dbReference type="PROSITE" id="PS50128">
    <property type="entry name" value="SURP"/>
    <property type="match status" value="4"/>
</dbReference>
<feature type="region of interest" description="Disordered" evidence="1">
    <location>
        <begin position="1"/>
        <end position="25"/>
    </location>
</feature>
<dbReference type="GO" id="GO:0071013">
    <property type="term" value="C:catalytic step 2 spliceosome"/>
    <property type="evidence" value="ECO:0007669"/>
    <property type="project" value="TreeGrafter"/>
</dbReference>
<feature type="domain" description="SURP motif" evidence="3">
    <location>
        <begin position="308"/>
        <end position="350"/>
    </location>
</feature>
<feature type="domain" description="Ubiquitin-like" evidence="2">
    <location>
        <begin position="487"/>
        <end position="540"/>
    </location>
</feature>
<evidence type="ECO:0000313" key="4">
    <source>
        <dbReference type="EMBL" id="KAG7542767.1"/>
    </source>
</evidence>
<dbReference type="InterPro" id="IPR000061">
    <property type="entry name" value="Surp"/>
</dbReference>
<comment type="caution">
    <text evidence="4">The sequence shown here is derived from an EMBL/GenBank/DDBJ whole genome shotgun (WGS) entry which is preliminary data.</text>
</comment>
<feature type="domain" description="SURP motif" evidence="3">
    <location>
        <begin position="35"/>
        <end position="77"/>
    </location>
</feature>
<dbReference type="PROSITE" id="PS50053">
    <property type="entry name" value="UBIQUITIN_2"/>
    <property type="match status" value="1"/>
</dbReference>
<reference evidence="4 5" key="1">
    <citation type="submission" date="2020-12" db="EMBL/GenBank/DDBJ databases">
        <title>Concerted genomic and epigenomic changes stabilize Arabidopsis allopolyploids.</title>
        <authorList>
            <person name="Chen Z."/>
        </authorList>
    </citation>
    <scope>NUCLEOTIDE SEQUENCE [LARGE SCALE GENOMIC DNA]</scope>
    <source>
        <strain evidence="4">Allo738</strain>
        <tissue evidence="4">Leaf</tissue>
    </source>
</reference>
<evidence type="ECO:0000259" key="3">
    <source>
        <dbReference type="PROSITE" id="PS50128"/>
    </source>
</evidence>
<sequence length="540" mass="61944">MSSSIQNELQSEQNNSEATSIETIEPPADIITRTIIESTARSVSKNGLELERKIIASSTDPRFNFLRNTEDPCHRYYKQKLAEYSAQNQDDSTNEPNIKIFHAPKDVPTTTIVDTTARLVSKFGLEFEMMVKDSNTDDERFNFLKSSEDPYHALYKQKLDEYASDPRDEYYQRKIAQCCVQNRKGATDVSYPMDIKIFHAPPDAETAAIVDRVAFLVSKYGWQFKMMVMASNTNDARFDFLMSSPDVDLAQAYYQRRLTEYCHQNHEKVPNLAPYTQSQSRVQSQRLDLPNFLNCRVLEGMTLEELDTVKVTAQFVAWYGDVFRGKLMERVMMNHQFEFMKQTDYRFSFFNEFVVAYTQVLHPPKYLKDKLNNNAAYMTAILEAFLERILWDHVQELKWLDGGENSMIEWHNSASKDFVEDHELLPLLEISPPAPLPPQKRPELDESALVPLEPEDQFLAQHEGLSIIRVICVPDGGVIKITVESLSENVASLKEKIAEVVQIPANKHMLSGNRAVLKDNDRSLAYYNVKSGAILILDVV</sequence>
<dbReference type="EMBL" id="JAEFBK010000012">
    <property type="protein sequence ID" value="KAG7542767.1"/>
    <property type="molecule type" value="Genomic_DNA"/>
</dbReference>
<dbReference type="SMART" id="SM00213">
    <property type="entry name" value="UBQ"/>
    <property type="match status" value="1"/>
</dbReference>
<dbReference type="GO" id="GO:0005686">
    <property type="term" value="C:U2 snRNP"/>
    <property type="evidence" value="ECO:0007669"/>
    <property type="project" value="TreeGrafter"/>
</dbReference>
<keyword evidence="5" id="KW-1185">Reference proteome</keyword>
<feature type="domain" description="SURP motif" evidence="3">
    <location>
        <begin position="112"/>
        <end position="155"/>
    </location>
</feature>
<dbReference type="AlphaFoldDB" id="A0A8T1Y703"/>